<feature type="compositionally biased region" description="Basic and acidic residues" evidence="1">
    <location>
        <begin position="69"/>
        <end position="90"/>
    </location>
</feature>
<keyword evidence="4" id="KW-1185">Reference proteome</keyword>
<feature type="region of interest" description="Disordered" evidence="1">
    <location>
        <begin position="44"/>
        <end position="107"/>
    </location>
</feature>
<comment type="caution">
    <text evidence="3">The sequence shown here is derived from an EMBL/GenBank/DDBJ whole genome shotgun (WGS) entry which is preliminary data.</text>
</comment>
<feature type="compositionally biased region" description="Basic and acidic residues" evidence="1">
    <location>
        <begin position="45"/>
        <end position="57"/>
    </location>
</feature>
<reference evidence="4" key="1">
    <citation type="journal article" date="2019" name="Int. J. Syst. Evol. Microbiol.">
        <title>The Global Catalogue of Microorganisms (GCM) 10K type strain sequencing project: providing services to taxonomists for standard genome sequencing and annotation.</title>
        <authorList>
            <consortium name="The Broad Institute Genomics Platform"/>
            <consortium name="The Broad Institute Genome Sequencing Center for Infectious Disease"/>
            <person name="Wu L."/>
            <person name="Ma J."/>
        </authorList>
    </citation>
    <scope>NUCLEOTIDE SEQUENCE [LARGE SCALE GENOMIC DNA]</scope>
    <source>
        <strain evidence="4">JCM 32105</strain>
    </source>
</reference>
<evidence type="ECO:0000256" key="1">
    <source>
        <dbReference type="SAM" id="MobiDB-lite"/>
    </source>
</evidence>
<organism evidence="3 4">
    <name type="scientific">Nemorincola caseinilytica</name>
    <dbReference type="NCBI Taxonomy" id="2054315"/>
    <lineage>
        <taxon>Bacteria</taxon>
        <taxon>Pseudomonadati</taxon>
        <taxon>Bacteroidota</taxon>
        <taxon>Chitinophagia</taxon>
        <taxon>Chitinophagales</taxon>
        <taxon>Chitinophagaceae</taxon>
        <taxon>Nemorincola</taxon>
    </lineage>
</organism>
<dbReference type="EMBL" id="BAABFA010000018">
    <property type="protein sequence ID" value="GAA4467910.1"/>
    <property type="molecule type" value="Genomic_DNA"/>
</dbReference>
<name>A0ABP8NLP8_9BACT</name>
<dbReference type="RefSeq" id="WP_345083617.1">
    <property type="nucleotide sequence ID" value="NZ_BAABFA010000018.1"/>
</dbReference>
<evidence type="ECO:0000313" key="3">
    <source>
        <dbReference type="EMBL" id="GAA4467910.1"/>
    </source>
</evidence>
<keyword evidence="2" id="KW-0472">Membrane</keyword>
<proteinExistence type="predicted"/>
<keyword evidence="2" id="KW-1133">Transmembrane helix</keyword>
<gene>
    <name evidence="3" type="ORF">GCM10023093_24520</name>
</gene>
<sequence length="107" mass="11182">MGHDTHGHSTENKAIISFGNGLWLVIILVGLFIAALNFVQVESASEGHGEATHETHHGAAGGHEAAPAAHHDAAPKNETHEAEGAHHNEEMTAPVGEGAETGNHEQH</sequence>
<accession>A0ABP8NLP8</accession>
<dbReference type="Proteomes" id="UP001500067">
    <property type="component" value="Unassembled WGS sequence"/>
</dbReference>
<protein>
    <submittedName>
        <fullName evidence="3">Uncharacterized protein</fullName>
    </submittedName>
</protein>
<keyword evidence="2" id="KW-0812">Transmembrane</keyword>
<evidence type="ECO:0000313" key="4">
    <source>
        <dbReference type="Proteomes" id="UP001500067"/>
    </source>
</evidence>
<evidence type="ECO:0000256" key="2">
    <source>
        <dbReference type="SAM" id="Phobius"/>
    </source>
</evidence>
<feature type="transmembrane region" description="Helical" evidence="2">
    <location>
        <begin position="20"/>
        <end position="39"/>
    </location>
</feature>